<dbReference type="EMBL" id="CAJEWN010000047">
    <property type="protein sequence ID" value="CAD2151193.1"/>
    <property type="molecule type" value="Genomic_DNA"/>
</dbReference>
<dbReference type="Proteomes" id="UP000580250">
    <property type="component" value="Unassembled WGS sequence"/>
</dbReference>
<dbReference type="InterPro" id="IPR000210">
    <property type="entry name" value="BTB/POZ_dom"/>
</dbReference>
<gene>
    <name evidence="2" type="ORF">MENT_LOCUS10318</name>
</gene>
<reference evidence="2 3" key="1">
    <citation type="submission" date="2020-08" db="EMBL/GenBank/DDBJ databases">
        <authorList>
            <person name="Koutsovoulos G."/>
            <person name="Danchin GJ E."/>
        </authorList>
    </citation>
    <scope>NUCLEOTIDE SEQUENCE [LARGE SCALE GENOMIC DNA]</scope>
</reference>
<organism evidence="2 3">
    <name type="scientific">Meloidogyne enterolobii</name>
    <name type="common">Root-knot nematode worm</name>
    <name type="synonym">Meloidogyne mayaguensis</name>
    <dbReference type="NCBI Taxonomy" id="390850"/>
    <lineage>
        <taxon>Eukaryota</taxon>
        <taxon>Metazoa</taxon>
        <taxon>Ecdysozoa</taxon>
        <taxon>Nematoda</taxon>
        <taxon>Chromadorea</taxon>
        <taxon>Rhabditida</taxon>
        <taxon>Tylenchina</taxon>
        <taxon>Tylenchomorpha</taxon>
        <taxon>Tylenchoidea</taxon>
        <taxon>Meloidogynidae</taxon>
        <taxon>Meloidogyninae</taxon>
        <taxon>Meloidogyne</taxon>
    </lineage>
</organism>
<dbReference type="SMART" id="SM00225">
    <property type="entry name" value="BTB"/>
    <property type="match status" value="1"/>
</dbReference>
<protein>
    <recommendedName>
        <fullName evidence="1">BTB domain-containing protein</fullName>
    </recommendedName>
</protein>
<accession>A0A6V7UB32</accession>
<dbReference type="Gene3D" id="3.30.710.10">
    <property type="entry name" value="Potassium Channel Kv1.1, Chain A"/>
    <property type="match status" value="1"/>
</dbReference>
<dbReference type="AlphaFoldDB" id="A0A6V7UB32"/>
<dbReference type="CDD" id="cd18186">
    <property type="entry name" value="BTB_POZ_ZBTB_KLHL-like"/>
    <property type="match status" value="1"/>
</dbReference>
<dbReference type="Pfam" id="PF00651">
    <property type="entry name" value="BTB"/>
    <property type="match status" value="1"/>
</dbReference>
<dbReference type="InterPro" id="IPR011333">
    <property type="entry name" value="SKP1/BTB/POZ_sf"/>
</dbReference>
<name>A0A6V7UB32_MELEN</name>
<dbReference type="PANTHER" id="PTHR24413">
    <property type="entry name" value="SPECKLE-TYPE POZ PROTEIN"/>
    <property type="match status" value="1"/>
</dbReference>
<evidence type="ECO:0000259" key="1">
    <source>
        <dbReference type="PROSITE" id="PS50097"/>
    </source>
</evidence>
<dbReference type="OrthoDB" id="6777468at2759"/>
<comment type="caution">
    <text evidence="2">The sequence shown here is derived from an EMBL/GenBank/DDBJ whole genome shotgun (WGS) entry which is preliminary data.</text>
</comment>
<dbReference type="SUPFAM" id="SSF54695">
    <property type="entry name" value="POZ domain"/>
    <property type="match status" value="1"/>
</dbReference>
<feature type="domain" description="BTB" evidence="1">
    <location>
        <begin position="154"/>
        <end position="222"/>
    </location>
</feature>
<proteinExistence type="predicted"/>
<evidence type="ECO:0000313" key="2">
    <source>
        <dbReference type="EMBL" id="CAD2151193.1"/>
    </source>
</evidence>
<dbReference type="PROSITE" id="PS50097">
    <property type="entry name" value="BTB"/>
    <property type="match status" value="1"/>
</dbReference>
<evidence type="ECO:0000313" key="3">
    <source>
        <dbReference type="Proteomes" id="UP000580250"/>
    </source>
</evidence>
<sequence>MNTVVCRVRWEIENLKKIWKNIDNHYSSSILMTSKRFGNPNFTKVQWELCIEMKRYNIFAIYLRQTGPNGMGGLVNTQYEIFMVKNKIRRVFSRSTNKFENQDKLGYSNVFDILEEIFENNTLNLQCKVSADWYAAIDNLKFTYRYMWEEELFSDCVIKVADRAIKTHRCILAKNSKVFRKMFEQTEMIEGVTGEVTIIDFKPEPVQAMLDFFYTGEVNKDVMEKHVEAIFAIAHKYQVLPLKYECEVFMTNLIDDEKILKYCGMVHFYDAPTLEKGCKVYIQINKEKFLKSKGWEEVEEVYPKLAIRILKSVVCDNICF</sequence>